<evidence type="ECO:0000313" key="6">
    <source>
        <dbReference type="EMBL" id="SFI09402.1"/>
    </source>
</evidence>
<proteinExistence type="predicted"/>
<evidence type="ECO:0000256" key="2">
    <source>
        <dbReference type="ARBA" id="ARBA00023125"/>
    </source>
</evidence>
<feature type="DNA-binding region" description="H-T-H motif" evidence="4">
    <location>
        <begin position="53"/>
        <end position="72"/>
    </location>
</feature>
<evidence type="ECO:0000313" key="7">
    <source>
        <dbReference type="Proteomes" id="UP000199377"/>
    </source>
</evidence>
<dbReference type="PANTHER" id="PTHR47506:SF1">
    <property type="entry name" value="HTH-TYPE TRANSCRIPTIONAL REGULATOR YJDC"/>
    <property type="match status" value="1"/>
</dbReference>
<dbReference type="OrthoDB" id="9779746at2"/>
<gene>
    <name evidence="6" type="ORF">SAMN05216258_104220</name>
</gene>
<keyword evidence="3" id="KW-0804">Transcription</keyword>
<organism evidence="6 7">
    <name type="scientific">Albimonas pacifica</name>
    <dbReference type="NCBI Taxonomy" id="1114924"/>
    <lineage>
        <taxon>Bacteria</taxon>
        <taxon>Pseudomonadati</taxon>
        <taxon>Pseudomonadota</taxon>
        <taxon>Alphaproteobacteria</taxon>
        <taxon>Rhodobacterales</taxon>
        <taxon>Paracoccaceae</taxon>
        <taxon>Albimonas</taxon>
    </lineage>
</organism>
<dbReference type="InterPro" id="IPR001647">
    <property type="entry name" value="HTH_TetR"/>
</dbReference>
<dbReference type="RefSeq" id="WP_092859516.1">
    <property type="nucleotide sequence ID" value="NZ_FOQH01000004.1"/>
</dbReference>
<evidence type="ECO:0000256" key="4">
    <source>
        <dbReference type="PROSITE-ProRule" id="PRU00335"/>
    </source>
</evidence>
<evidence type="ECO:0000256" key="1">
    <source>
        <dbReference type="ARBA" id="ARBA00023015"/>
    </source>
</evidence>
<sequence length="209" mass="21821">MSDAPPISPLPAAWPAACAERRCGPGRPRGYDPDGVLAALTQVFRERGYEATSVEELISAAGLSRSSFYNAYGSKRGAMLAVLQRWCDGHRASLRALARPGDPPAAQARAAIDGHFDVEVAATGCFIGDAAAELGARDPDVLAIVAGHRDRLVDDFAALAAPLVGEAEAPERARAAYALALGAGVMRKSGASDEAVESLRREARRLLGA</sequence>
<keyword evidence="2 4" id="KW-0238">DNA-binding</keyword>
<dbReference type="InterPro" id="IPR009057">
    <property type="entry name" value="Homeodomain-like_sf"/>
</dbReference>
<name>A0A1I3FE75_9RHOB</name>
<accession>A0A1I3FE75</accession>
<dbReference type="Gene3D" id="1.10.357.10">
    <property type="entry name" value="Tetracycline Repressor, domain 2"/>
    <property type="match status" value="1"/>
</dbReference>
<protein>
    <submittedName>
        <fullName evidence="6">Transcriptional regulator, TetR family</fullName>
    </submittedName>
</protein>
<dbReference type="SUPFAM" id="SSF48498">
    <property type="entry name" value="Tetracyclin repressor-like, C-terminal domain"/>
    <property type="match status" value="1"/>
</dbReference>
<dbReference type="SUPFAM" id="SSF46689">
    <property type="entry name" value="Homeodomain-like"/>
    <property type="match status" value="1"/>
</dbReference>
<dbReference type="PRINTS" id="PR00455">
    <property type="entry name" value="HTHTETR"/>
</dbReference>
<dbReference type="Proteomes" id="UP000199377">
    <property type="component" value="Unassembled WGS sequence"/>
</dbReference>
<dbReference type="AlphaFoldDB" id="A0A1I3FE75"/>
<dbReference type="PROSITE" id="PS50977">
    <property type="entry name" value="HTH_TETR_2"/>
    <property type="match status" value="1"/>
</dbReference>
<keyword evidence="1" id="KW-0805">Transcription regulation</keyword>
<evidence type="ECO:0000259" key="5">
    <source>
        <dbReference type="PROSITE" id="PS50977"/>
    </source>
</evidence>
<dbReference type="PANTHER" id="PTHR47506">
    <property type="entry name" value="TRANSCRIPTIONAL REGULATORY PROTEIN"/>
    <property type="match status" value="1"/>
</dbReference>
<keyword evidence="7" id="KW-1185">Reference proteome</keyword>
<dbReference type="STRING" id="1114924.SAMN05216258_104220"/>
<reference evidence="6 7" key="1">
    <citation type="submission" date="2016-10" db="EMBL/GenBank/DDBJ databases">
        <authorList>
            <person name="de Groot N.N."/>
        </authorList>
    </citation>
    <scope>NUCLEOTIDE SEQUENCE [LARGE SCALE GENOMIC DNA]</scope>
    <source>
        <strain evidence="6 7">CGMCC 1.11030</strain>
    </source>
</reference>
<dbReference type="InterPro" id="IPR036271">
    <property type="entry name" value="Tet_transcr_reg_TetR-rel_C_sf"/>
</dbReference>
<dbReference type="Pfam" id="PF00440">
    <property type="entry name" value="TetR_N"/>
    <property type="match status" value="1"/>
</dbReference>
<dbReference type="GO" id="GO:0003677">
    <property type="term" value="F:DNA binding"/>
    <property type="evidence" value="ECO:0007669"/>
    <property type="project" value="UniProtKB-UniRule"/>
</dbReference>
<evidence type="ECO:0000256" key="3">
    <source>
        <dbReference type="ARBA" id="ARBA00023163"/>
    </source>
</evidence>
<dbReference type="EMBL" id="FOQH01000004">
    <property type="protein sequence ID" value="SFI09402.1"/>
    <property type="molecule type" value="Genomic_DNA"/>
</dbReference>
<feature type="domain" description="HTH tetR-type" evidence="5">
    <location>
        <begin position="30"/>
        <end position="90"/>
    </location>
</feature>